<evidence type="ECO:0000313" key="4">
    <source>
        <dbReference type="Proteomes" id="UP000699042"/>
    </source>
</evidence>
<evidence type="ECO:0000256" key="2">
    <source>
        <dbReference type="SAM" id="Phobius"/>
    </source>
</evidence>
<feature type="compositionally biased region" description="Low complexity" evidence="1">
    <location>
        <begin position="297"/>
        <end position="310"/>
    </location>
</feature>
<keyword evidence="2" id="KW-1133">Transmembrane helix</keyword>
<feature type="compositionally biased region" description="Polar residues" evidence="1">
    <location>
        <begin position="750"/>
        <end position="760"/>
    </location>
</feature>
<feature type="compositionally biased region" description="Low complexity" evidence="1">
    <location>
        <begin position="654"/>
        <end position="667"/>
    </location>
</feature>
<name>A0A9P7QUL2_9PEZI</name>
<keyword evidence="4" id="KW-1185">Reference proteome</keyword>
<feature type="compositionally biased region" description="Low complexity" evidence="1">
    <location>
        <begin position="706"/>
        <end position="722"/>
    </location>
</feature>
<feature type="compositionally biased region" description="Low complexity" evidence="1">
    <location>
        <begin position="165"/>
        <end position="175"/>
    </location>
</feature>
<organism evidence="3 4">
    <name type="scientific">Colletotrichum scovillei</name>
    <dbReference type="NCBI Taxonomy" id="1209932"/>
    <lineage>
        <taxon>Eukaryota</taxon>
        <taxon>Fungi</taxon>
        <taxon>Dikarya</taxon>
        <taxon>Ascomycota</taxon>
        <taxon>Pezizomycotina</taxon>
        <taxon>Sordariomycetes</taxon>
        <taxon>Hypocreomycetidae</taxon>
        <taxon>Glomerellales</taxon>
        <taxon>Glomerellaceae</taxon>
        <taxon>Colletotrichum</taxon>
        <taxon>Colletotrichum acutatum species complex</taxon>
    </lineage>
</organism>
<feature type="compositionally biased region" description="Pro residues" evidence="1">
    <location>
        <begin position="118"/>
        <end position="130"/>
    </location>
</feature>
<keyword evidence="2" id="KW-0472">Membrane</keyword>
<gene>
    <name evidence="3" type="ORF">JMJ77_003162</name>
</gene>
<feature type="compositionally biased region" description="Basic and acidic residues" evidence="1">
    <location>
        <begin position="643"/>
        <end position="653"/>
    </location>
</feature>
<feature type="compositionally biased region" description="Low complexity" evidence="1">
    <location>
        <begin position="131"/>
        <end position="145"/>
    </location>
</feature>
<accession>A0A9P7QUL2</accession>
<dbReference type="Proteomes" id="UP000699042">
    <property type="component" value="Unassembled WGS sequence"/>
</dbReference>
<comment type="caution">
    <text evidence="3">The sequence shown here is derived from an EMBL/GenBank/DDBJ whole genome shotgun (WGS) entry which is preliminary data.</text>
</comment>
<proteinExistence type="predicted"/>
<feature type="compositionally biased region" description="Low complexity" evidence="1">
    <location>
        <begin position="105"/>
        <end position="117"/>
    </location>
</feature>
<evidence type="ECO:0000256" key="1">
    <source>
        <dbReference type="SAM" id="MobiDB-lite"/>
    </source>
</evidence>
<feature type="compositionally biased region" description="Polar residues" evidence="1">
    <location>
        <begin position="693"/>
        <end position="703"/>
    </location>
</feature>
<feature type="compositionally biased region" description="Pro residues" evidence="1">
    <location>
        <begin position="60"/>
        <end position="104"/>
    </location>
</feature>
<feature type="region of interest" description="Disordered" evidence="1">
    <location>
        <begin position="557"/>
        <end position="623"/>
    </location>
</feature>
<sequence length="760" mass="78748">MSSPNRNANLPDGAFITTFNGKRCTARPRNGNKSKSNNQQRASTSTSHSTSTTRSTTRSTPPPQVSSSPPPPPAVATLAPAPPPPPPPPPQTTPPPPPPPPPPAVLTTSSASTTSSSLPPPPPPPPPPVVNTPSSNPLPLQQTQAPPAPVVSSPPPPPPPPPVPAVSTSSSSQPPIVDAEPPATIPTFQNIPAIPAQSSPPTPAQIFPPASSFSSSSSSSSSIPAPVVLPPVPVASQTDAKAVPTPTPSQAPPAFFSNISPSPSPTSSAGAGAGAIAPSPPLNPGTAAGEAGTGNDAPTTSQAPASSSRSGGVATPVVIASSVVGAVAVIGLLGFLLWFWRKRLLKKRRSTLLTPLSTDPSFREKSSYVIDRGSLGPTPRSAKLKAALGYNFQRFRGQFGGLVSRNRDSGSTNDRAQFMNISQHSRNSSSLSNHGGPRDVVTTKDRVKDWWERLTADMKFNWRLRGDRNVEKDPFASARNMSDRKAATPGQPDFLTLLGMDDREVEREAQRRRVSRNQGSAGSADHFLGGLGLNFDNASADPFSDINALPHNSAKPAPLAVANPGNGNDNNPFSDANAISAPAAARKPSSTYVADVRRSRGTSVGGTTTRPPSGSTYSPRLDSMYRDSMQSVESFATRRNKFRSDPFDLERPELLGSSLGSSSGGRLTQASSNYSQAGGGAPRVPGNAHTRADSFSSKYSSGVSMDGWSDPGPDVGPSSGPGYRNEGAESPVAGYRAGEQKKNVVRRPSGGSQNSVGKAL</sequence>
<feature type="compositionally biased region" description="Low complexity" evidence="1">
    <location>
        <begin position="252"/>
        <end position="277"/>
    </location>
</feature>
<feature type="region of interest" description="Disordered" evidence="1">
    <location>
        <begin position="643"/>
        <end position="760"/>
    </location>
</feature>
<dbReference type="EMBL" id="JAESDN010000012">
    <property type="protein sequence ID" value="KAG7043457.1"/>
    <property type="molecule type" value="Genomic_DNA"/>
</dbReference>
<dbReference type="AlphaFoldDB" id="A0A9P7QUL2"/>
<evidence type="ECO:0000313" key="3">
    <source>
        <dbReference type="EMBL" id="KAG7043457.1"/>
    </source>
</evidence>
<keyword evidence="2" id="KW-0812">Transmembrane</keyword>
<feature type="region of interest" description="Disordered" evidence="1">
    <location>
        <begin position="1"/>
        <end position="311"/>
    </location>
</feature>
<reference evidence="3" key="1">
    <citation type="submission" date="2021-05" db="EMBL/GenBank/DDBJ databases">
        <title>Comparative genomics of three Colletotrichum scovillei strains and genetic complementation revealed genes involved fungal growth and virulence on chili pepper.</title>
        <authorList>
            <person name="Hsieh D.-K."/>
            <person name="Chuang S.-C."/>
            <person name="Chen C.-Y."/>
            <person name="Chao Y.-T."/>
            <person name="Lu M.-Y.J."/>
            <person name="Lee M.-H."/>
            <person name="Shih M.-C."/>
        </authorList>
    </citation>
    <scope>NUCLEOTIDE SEQUENCE</scope>
    <source>
        <strain evidence="3">Coll-153</strain>
    </source>
</reference>
<protein>
    <submittedName>
        <fullName evidence="3">Uncharacterized protein</fullName>
    </submittedName>
</protein>
<feature type="compositionally biased region" description="Low complexity" evidence="1">
    <location>
        <begin position="42"/>
        <end position="59"/>
    </location>
</feature>
<feature type="transmembrane region" description="Helical" evidence="2">
    <location>
        <begin position="317"/>
        <end position="340"/>
    </location>
</feature>
<feature type="compositionally biased region" description="Pro residues" evidence="1">
    <location>
        <begin position="146"/>
        <end position="164"/>
    </location>
</feature>
<feature type="compositionally biased region" description="Low complexity" evidence="1">
    <location>
        <begin position="574"/>
        <end position="590"/>
    </location>
</feature>
<feature type="compositionally biased region" description="Low complexity" evidence="1">
    <location>
        <begin position="601"/>
        <end position="620"/>
    </location>
</feature>
<feature type="compositionally biased region" description="Low complexity" evidence="1">
    <location>
        <begin position="204"/>
        <end position="226"/>
    </location>
</feature>